<evidence type="ECO:0000313" key="2">
    <source>
        <dbReference type="EMBL" id="KAG6665840.1"/>
    </source>
</evidence>
<proteinExistence type="predicted"/>
<reference evidence="2" key="1">
    <citation type="submission" date="2020-12" db="EMBL/GenBank/DDBJ databases">
        <title>WGS assembly of Carya illinoinensis cv. Pawnee.</title>
        <authorList>
            <person name="Platts A."/>
            <person name="Shu S."/>
            <person name="Wright S."/>
            <person name="Barry K."/>
            <person name="Edger P."/>
            <person name="Pires J.C."/>
            <person name="Schmutz J."/>
        </authorList>
    </citation>
    <scope>NUCLEOTIDE SEQUENCE</scope>
    <source>
        <tissue evidence="2">Leaf</tissue>
    </source>
</reference>
<feature type="region of interest" description="Disordered" evidence="1">
    <location>
        <begin position="75"/>
        <end position="96"/>
    </location>
</feature>
<keyword evidence="3" id="KW-1185">Reference proteome</keyword>
<evidence type="ECO:0000313" key="3">
    <source>
        <dbReference type="Proteomes" id="UP000811609"/>
    </source>
</evidence>
<dbReference type="AlphaFoldDB" id="A0A8T1REA6"/>
<sequence>MSTASTTLASIAATRSSSSSASTSITMRQAMDATSRVLCSWIWNRGPWILSDLVCSARSLGPIIWYLGSLEPATTEPRATTPRALSSSTPSSMLSGRRPKTAFTDLPGFIVKVLFIGFWLLPSKSSFRE</sequence>
<evidence type="ECO:0000256" key="1">
    <source>
        <dbReference type="SAM" id="MobiDB-lite"/>
    </source>
</evidence>
<gene>
    <name evidence="2" type="ORF">CIPAW_02G187900</name>
</gene>
<comment type="caution">
    <text evidence="2">The sequence shown here is derived from an EMBL/GenBank/DDBJ whole genome shotgun (WGS) entry which is preliminary data.</text>
</comment>
<accession>A0A8T1REA6</accession>
<organism evidence="2 3">
    <name type="scientific">Carya illinoinensis</name>
    <name type="common">Pecan</name>
    <dbReference type="NCBI Taxonomy" id="32201"/>
    <lineage>
        <taxon>Eukaryota</taxon>
        <taxon>Viridiplantae</taxon>
        <taxon>Streptophyta</taxon>
        <taxon>Embryophyta</taxon>
        <taxon>Tracheophyta</taxon>
        <taxon>Spermatophyta</taxon>
        <taxon>Magnoliopsida</taxon>
        <taxon>eudicotyledons</taxon>
        <taxon>Gunneridae</taxon>
        <taxon>Pentapetalae</taxon>
        <taxon>rosids</taxon>
        <taxon>fabids</taxon>
        <taxon>Fagales</taxon>
        <taxon>Juglandaceae</taxon>
        <taxon>Carya</taxon>
    </lineage>
</organism>
<dbReference type="EMBL" id="CM031810">
    <property type="protein sequence ID" value="KAG6665840.1"/>
    <property type="molecule type" value="Genomic_DNA"/>
</dbReference>
<feature type="compositionally biased region" description="Low complexity" evidence="1">
    <location>
        <begin position="75"/>
        <end position="95"/>
    </location>
</feature>
<dbReference type="Proteomes" id="UP000811609">
    <property type="component" value="Chromosome 2"/>
</dbReference>
<name>A0A8T1REA6_CARIL</name>
<protein>
    <submittedName>
        <fullName evidence="2">Uncharacterized protein</fullName>
    </submittedName>
</protein>